<dbReference type="Proteomes" id="UP000564644">
    <property type="component" value="Unassembled WGS sequence"/>
</dbReference>
<dbReference type="Pfam" id="PF09648">
    <property type="entry name" value="YycI"/>
    <property type="match status" value="1"/>
</dbReference>
<protein>
    <submittedName>
        <fullName evidence="3">Two-component system regulatory protein YycI</fullName>
    </submittedName>
</protein>
<sequence>MDWGRAKSVLILAFLLLNAVLGYQLWMEWRERIDSAVDWTSLSPETRQLMTNKGIRIDSEIPTEMPLMRELTYRLKDSPASAEGEPTPLDPPPNTRIVFSEEELQQSLGGTIPELAKYRFDNPGSNEKMFVLNRVEGDWPIFDVRVELYYQNQKITGYRQDRIDSVTFGSEKPQKVLPATQAVDKLIKNYLPAGSAIKEIELGYHGQMFDSETQVSIPSWRVLLEDGEVYYVNANSGEVVTDRADPSGEKPAADGVAGIGG</sequence>
<dbReference type="Gene3D" id="2.40.128.690">
    <property type="entry name" value="YycH protein, domain 3-like"/>
    <property type="match status" value="1"/>
</dbReference>
<evidence type="ECO:0000313" key="3">
    <source>
        <dbReference type="EMBL" id="MBB6735422.1"/>
    </source>
</evidence>
<gene>
    <name evidence="3" type="ORF">H7C18_31385</name>
</gene>
<evidence type="ECO:0000259" key="2">
    <source>
        <dbReference type="Pfam" id="PF09648"/>
    </source>
</evidence>
<dbReference type="GO" id="GO:0016020">
    <property type="term" value="C:membrane"/>
    <property type="evidence" value="ECO:0007669"/>
    <property type="project" value="InterPro"/>
</dbReference>
<dbReference type="InterPro" id="IPR018604">
    <property type="entry name" value="YycI-like"/>
</dbReference>
<dbReference type="RefSeq" id="WP_185133076.1">
    <property type="nucleotide sequence ID" value="NZ_JACJVO010000048.1"/>
</dbReference>
<keyword evidence="4" id="KW-1185">Reference proteome</keyword>
<proteinExistence type="predicted"/>
<dbReference type="EMBL" id="JACJVO010000048">
    <property type="protein sequence ID" value="MBB6735422.1"/>
    <property type="molecule type" value="Genomic_DNA"/>
</dbReference>
<name>A0A7X0SSP2_9BACL</name>
<evidence type="ECO:0000313" key="4">
    <source>
        <dbReference type="Proteomes" id="UP000564644"/>
    </source>
</evidence>
<feature type="region of interest" description="Disordered" evidence="1">
    <location>
        <begin position="241"/>
        <end position="261"/>
    </location>
</feature>
<feature type="domain" description="Regulatory protein YycH-like" evidence="2">
    <location>
        <begin position="110"/>
        <end position="234"/>
    </location>
</feature>
<organism evidence="3 4">
    <name type="scientific">Cohnella zeiphila</name>
    <dbReference type="NCBI Taxonomy" id="2761120"/>
    <lineage>
        <taxon>Bacteria</taxon>
        <taxon>Bacillati</taxon>
        <taxon>Bacillota</taxon>
        <taxon>Bacilli</taxon>
        <taxon>Bacillales</taxon>
        <taxon>Paenibacillaceae</taxon>
        <taxon>Cohnella</taxon>
    </lineage>
</organism>
<feature type="compositionally biased region" description="Basic and acidic residues" evidence="1">
    <location>
        <begin position="241"/>
        <end position="252"/>
    </location>
</feature>
<dbReference type="AlphaFoldDB" id="A0A7X0SSP2"/>
<comment type="caution">
    <text evidence="3">The sequence shown here is derived from an EMBL/GenBank/DDBJ whole genome shotgun (WGS) entry which is preliminary data.</text>
</comment>
<reference evidence="3 4" key="1">
    <citation type="submission" date="2020-08" db="EMBL/GenBank/DDBJ databases">
        <title>Cohnella phylogeny.</title>
        <authorList>
            <person name="Dunlap C."/>
        </authorList>
    </citation>
    <scope>NUCLEOTIDE SEQUENCE [LARGE SCALE GENOMIC DNA]</scope>
    <source>
        <strain evidence="3 4">CBP 2801</strain>
    </source>
</reference>
<evidence type="ECO:0000256" key="1">
    <source>
        <dbReference type="SAM" id="MobiDB-lite"/>
    </source>
</evidence>
<accession>A0A7X0SSP2</accession>